<evidence type="ECO:0000256" key="1">
    <source>
        <dbReference type="SAM" id="Phobius"/>
    </source>
</evidence>
<accession>A0A2G8RC24</accession>
<gene>
    <name evidence="2" type="ORF">P775_16220</name>
</gene>
<dbReference type="RefSeq" id="WP_180287461.1">
    <property type="nucleotide sequence ID" value="NZ_AWWI01000111.1"/>
</dbReference>
<feature type="transmembrane region" description="Helical" evidence="1">
    <location>
        <begin position="124"/>
        <end position="144"/>
    </location>
</feature>
<organism evidence="2 3">
    <name type="scientific">Puniceibacterium antarcticum</name>
    <dbReference type="NCBI Taxonomy" id="1206336"/>
    <lineage>
        <taxon>Bacteria</taxon>
        <taxon>Pseudomonadati</taxon>
        <taxon>Pseudomonadota</taxon>
        <taxon>Alphaproteobacteria</taxon>
        <taxon>Rhodobacterales</taxon>
        <taxon>Paracoccaceae</taxon>
        <taxon>Puniceibacterium</taxon>
    </lineage>
</organism>
<dbReference type="InterPro" id="IPR018692">
    <property type="entry name" value="DUF2189"/>
</dbReference>
<feature type="transmembrane region" description="Helical" evidence="1">
    <location>
        <begin position="171"/>
        <end position="194"/>
    </location>
</feature>
<dbReference type="AlphaFoldDB" id="A0A2G8RC24"/>
<name>A0A2G8RC24_9RHOB</name>
<keyword evidence="1" id="KW-0472">Membrane</keyword>
<comment type="caution">
    <text evidence="2">The sequence shown here is derived from an EMBL/GenBank/DDBJ whole genome shotgun (WGS) entry which is preliminary data.</text>
</comment>
<feature type="transmembrane region" description="Helical" evidence="1">
    <location>
        <begin position="92"/>
        <end position="112"/>
    </location>
</feature>
<dbReference type="Pfam" id="PF09955">
    <property type="entry name" value="DUF2189"/>
    <property type="match status" value="1"/>
</dbReference>
<dbReference type="EMBL" id="AWWI01000111">
    <property type="protein sequence ID" value="PIL19126.1"/>
    <property type="molecule type" value="Genomic_DNA"/>
</dbReference>
<dbReference type="Proteomes" id="UP000231259">
    <property type="component" value="Unassembled WGS sequence"/>
</dbReference>
<evidence type="ECO:0000313" key="3">
    <source>
        <dbReference type="Proteomes" id="UP000231259"/>
    </source>
</evidence>
<protein>
    <recommendedName>
        <fullName evidence="4">Cytochrome C oxidase subunit I</fullName>
    </recommendedName>
</protein>
<keyword evidence="1" id="KW-0812">Transmembrane</keyword>
<proteinExistence type="predicted"/>
<reference evidence="2 3" key="1">
    <citation type="submission" date="2013-09" db="EMBL/GenBank/DDBJ databases">
        <title>Genome sequencing of Phaeobacter antarcticus sp. nov. SM1211.</title>
        <authorList>
            <person name="Zhang X.-Y."/>
            <person name="Liu C."/>
            <person name="Chen X.-L."/>
            <person name="Xie B.-B."/>
            <person name="Qin Q.-L."/>
            <person name="Rong J.-C."/>
            <person name="Zhang Y.-Z."/>
        </authorList>
    </citation>
    <scope>NUCLEOTIDE SEQUENCE [LARGE SCALE GENOMIC DNA]</scope>
    <source>
        <strain evidence="2 3">SM1211</strain>
    </source>
</reference>
<evidence type="ECO:0000313" key="2">
    <source>
        <dbReference type="EMBL" id="PIL19126.1"/>
    </source>
</evidence>
<evidence type="ECO:0008006" key="4">
    <source>
        <dbReference type="Google" id="ProtNLM"/>
    </source>
</evidence>
<keyword evidence="3" id="KW-1185">Reference proteome</keyword>
<sequence length="266" mass="28072">MPQTIGNPLSWTAQALGRSGSHLAASARELGNDGSTAPYVRRLDMSDIRDALAEGWADFTASRSDVMFIVMIYPVVGLLLVGIGLQMSMLPLLFPLLAGFALLGPVAAVGLYEISRRREHGAVLVMAFYLTALFVTWMLVAAGIHKVTLGDGVPVSLSAFAEQVLTTPGGWAMILLGCGVGFGFAVIALAISVVSFPMLLDRHVGVPVAIATSVEVLRRNPRVVLTWGAVVATGLVLGAVPLLLGLIIVLPVLGHATWHLYRRAVG</sequence>
<feature type="transmembrane region" description="Helical" evidence="1">
    <location>
        <begin position="66"/>
        <end position="86"/>
    </location>
</feature>
<feature type="transmembrane region" description="Helical" evidence="1">
    <location>
        <begin position="224"/>
        <end position="253"/>
    </location>
</feature>
<keyword evidence="1" id="KW-1133">Transmembrane helix</keyword>